<reference evidence="5" key="1">
    <citation type="journal article" date="2019" name="Int. J. Syst. Evol. Microbiol.">
        <title>The Global Catalogue of Microorganisms (GCM) 10K type strain sequencing project: providing services to taxonomists for standard genome sequencing and annotation.</title>
        <authorList>
            <consortium name="The Broad Institute Genomics Platform"/>
            <consortium name="The Broad Institute Genome Sequencing Center for Infectious Disease"/>
            <person name="Wu L."/>
            <person name="Ma J."/>
        </authorList>
    </citation>
    <scope>NUCLEOTIDE SEQUENCE [LARGE SCALE GENOMIC DNA]</scope>
    <source>
        <strain evidence="5">CCUG 53903</strain>
    </source>
</reference>
<proteinExistence type="predicted"/>
<evidence type="ECO:0000313" key="5">
    <source>
        <dbReference type="Proteomes" id="UP001596058"/>
    </source>
</evidence>
<evidence type="ECO:0000259" key="3">
    <source>
        <dbReference type="Pfam" id="PF13936"/>
    </source>
</evidence>
<protein>
    <submittedName>
        <fullName evidence="4">Helix-turn-helix domain-containing protein</fullName>
    </submittedName>
</protein>
<dbReference type="InterPro" id="IPR025246">
    <property type="entry name" value="IS30-like_HTH"/>
</dbReference>
<evidence type="ECO:0000313" key="4">
    <source>
        <dbReference type="EMBL" id="MFC5830322.1"/>
    </source>
</evidence>
<evidence type="ECO:0000256" key="1">
    <source>
        <dbReference type="SAM" id="MobiDB-lite"/>
    </source>
</evidence>
<dbReference type="Gene3D" id="1.10.10.10">
    <property type="entry name" value="Winged helix-like DNA-binding domain superfamily/Winged helix DNA-binding domain"/>
    <property type="match status" value="1"/>
</dbReference>
<keyword evidence="5" id="KW-1185">Reference proteome</keyword>
<feature type="compositionally biased region" description="Basic and acidic residues" evidence="1">
    <location>
        <begin position="52"/>
        <end position="66"/>
    </location>
</feature>
<gene>
    <name evidence="4" type="ORF">ACFPZ3_41250</name>
</gene>
<dbReference type="InterPro" id="IPR036388">
    <property type="entry name" value="WH-like_DNA-bd_sf"/>
</dbReference>
<dbReference type="Pfam" id="PF12802">
    <property type="entry name" value="MarR_2"/>
    <property type="match status" value="1"/>
</dbReference>
<dbReference type="InterPro" id="IPR000835">
    <property type="entry name" value="HTH_MarR-typ"/>
</dbReference>
<dbReference type="RefSeq" id="WP_379519805.1">
    <property type="nucleotide sequence ID" value="NZ_JBHSPA010000052.1"/>
</dbReference>
<dbReference type="InterPro" id="IPR051917">
    <property type="entry name" value="Transposase-Integrase"/>
</dbReference>
<feature type="domain" description="HTH marR-type" evidence="2">
    <location>
        <begin position="114"/>
        <end position="173"/>
    </location>
</feature>
<feature type="domain" description="Transposase IS30-like HTH" evidence="3">
    <location>
        <begin position="16"/>
        <end position="56"/>
    </location>
</feature>
<dbReference type="Proteomes" id="UP001596058">
    <property type="component" value="Unassembled WGS sequence"/>
</dbReference>
<organism evidence="4 5">
    <name type="scientific">Nonomuraea insulae</name>
    <dbReference type="NCBI Taxonomy" id="1616787"/>
    <lineage>
        <taxon>Bacteria</taxon>
        <taxon>Bacillati</taxon>
        <taxon>Actinomycetota</taxon>
        <taxon>Actinomycetes</taxon>
        <taxon>Streptosporangiales</taxon>
        <taxon>Streptosporangiaceae</taxon>
        <taxon>Nonomuraea</taxon>
    </lineage>
</organism>
<sequence>MNDLERNAGGRMPGGRLTHQDRRQIAAGLAEGLGYAEIARRLDRPTSTISREVQRNGGARDYRADRAQQATAQRSRRQPAAAQTRPTPKTGYGRGVRTARAFEERMTDTLVLTGLPRMMARILTCLSVTDNGTLTARELTERLGVSPASVSTAVAYLEEQGLIRRERDERRRRDRYVVDNEVWYRSYLASAERNAMLAETTLEGARIFGANTPTGRRMRTVAMFLHHTNQDMLAAAERWRHLFTS</sequence>
<dbReference type="EMBL" id="JBHSPA010000052">
    <property type="protein sequence ID" value="MFC5830322.1"/>
    <property type="molecule type" value="Genomic_DNA"/>
</dbReference>
<dbReference type="Pfam" id="PF13936">
    <property type="entry name" value="HTH_38"/>
    <property type="match status" value="1"/>
</dbReference>
<feature type="region of interest" description="Disordered" evidence="1">
    <location>
        <begin position="46"/>
        <end position="95"/>
    </location>
</feature>
<name>A0ABW1CYS3_9ACTN</name>
<feature type="region of interest" description="Disordered" evidence="1">
    <location>
        <begin position="1"/>
        <end position="20"/>
    </location>
</feature>
<dbReference type="PANTHER" id="PTHR10948:SF23">
    <property type="entry name" value="TRANSPOSASE INSI FOR INSERTION SEQUENCE ELEMENT IS30A-RELATED"/>
    <property type="match status" value="1"/>
</dbReference>
<feature type="compositionally biased region" description="Low complexity" evidence="1">
    <location>
        <begin position="67"/>
        <end position="88"/>
    </location>
</feature>
<accession>A0ABW1CYS3</accession>
<dbReference type="InterPro" id="IPR036390">
    <property type="entry name" value="WH_DNA-bd_sf"/>
</dbReference>
<evidence type="ECO:0000259" key="2">
    <source>
        <dbReference type="Pfam" id="PF12802"/>
    </source>
</evidence>
<dbReference type="PANTHER" id="PTHR10948">
    <property type="entry name" value="TRANSPOSASE"/>
    <property type="match status" value="1"/>
</dbReference>
<comment type="caution">
    <text evidence="4">The sequence shown here is derived from an EMBL/GenBank/DDBJ whole genome shotgun (WGS) entry which is preliminary data.</text>
</comment>
<dbReference type="SUPFAM" id="SSF46785">
    <property type="entry name" value="Winged helix' DNA-binding domain"/>
    <property type="match status" value="1"/>
</dbReference>